<protein>
    <submittedName>
        <fullName evidence="5">ABC transporter ATP-binding protein</fullName>
    </submittedName>
</protein>
<dbReference type="SMART" id="SM00382">
    <property type="entry name" value="AAA"/>
    <property type="match status" value="1"/>
</dbReference>
<dbReference type="Gene3D" id="3.40.50.300">
    <property type="entry name" value="P-loop containing nucleotide triphosphate hydrolases"/>
    <property type="match status" value="1"/>
</dbReference>
<dbReference type="Proteomes" id="UP001139494">
    <property type="component" value="Unassembled WGS sequence"/>
</dbReference>
<gene>
    <name evidence="5" type="ORF">KM295_14815</name>
</gene>
<evidence type="ECO:0000313" key="5">
    <source>
        <dbReference type="EMBL" id="MCQ4334726.1"/>
    </source>
</evidence>
<dbReference type="EMBL" id="JAHLKM010000034">
    <property type="protein sequence ID" value="MCQ4334726.1"/>
    <property type="molecule type" value="Genomic_DNA"/>
</dbReference>
<dbReference type="SUPFAM" id="SSF52540">
    <property type="entry name" value="P-loop containing nucleoside triphosphate hydrolases"/>
    <property type="match status" value="1"/>
</dbReference>
<organism evidence="5 6">
    <name type="scientific">Natronomonas aquatica</name>
    <dbReference type="NCBI Taxonomy" id="2841590"/>
    <lineage>
        <taxon>Archaea</taxon>
        <taxon>Methanobacteriati</taxon>
        <taxon>Methanobacteriota</taxon>
        <taxon>Stenosarchaea group</taxon>
        <taxon>Halobacteria</taxon>
        <taxon>Halobacteriales</taxon>
        <taxon>Natronomonadaceae</taxon>
        <taxon>Natronomonas</taxon>
    </lineage>
</organism>
<evidence type="ECO:0000256" key="3">
    <source>
        <dbReference type="ARBA" id="ARBA00022840"/>
    </source>
</evidence>
<dbReference type="InterPro" id="IPR003439">
    <property type="entry name" value="ABC_transporter-like_ATP-bd"/>
</dbReference>
<comment type="caution">
    <text evidence="5">The sequence shown here is derived from an EMBL/GenBank/DDBJ whole genome shotgun (WGS) entry which is preliminary data.</text>
</comment>
<dbReference type="PROSITE" id="PS00211">
    <property type="entry name" value="ABC_TRANSPORTER_1"/>
    <property type="match status" value="1"/>
</dbReference>
<keyword evidence="3 5" id="KW-0067">ATP-binding</keyword>
<keyword evidence="6" id="KW-1185">Reference proteome</keyword>
<proteinExistence type="predicted"/>
<dbReference type="PROSITE" id="PS50893">
    <property type="entry name" value="ABC_TRANSPORTER_2"/>
    <property type="match status" value="1"/>
</dbReference>
<evidence type="ECO:0000259" key="4">
    <source>
        <dbReference type="PROSITE" id="PS50893"/>
    </source>
</evidence>
<evidence type="ECO:0000256" key="1">
    <source>
        <dbReference type="ARBA" id="ARBA00022448"/>
    </source>
</evidence>
<dbReference type="RefSeq" id="WP_256030807.1">
    <property type="nucleotide sequence ID" value="NZ_JAHLKM010000034.1"/>
</dbReference>
<dbReference type="InterPro" id="IPR017871">
    <property type="entry name" value="ABC_transporter-like_CS"/>
</dbReference>
<dbReference type="AlphaFoldDB" id="A0A9R1CWG8"/>
<name>A0A9R1CWG8_9EURY</name>
<dbReference type="GO" id="GO:0016887">
    <property type="term" value="F:ATP hydrolysis activity"/>
    <property type="evidence" value="ECO:0007669"/>
    <property type="project" value="InterPro"/>
</dbReference>
<dbReference type="GO" id="GO:0005524">
    <property type="term" value="F:ATP binding"/>
    <property type="evidence" value="ECO:0007669"/>
    <property type="project" value="UniProtKB-KW"/>
</dbReference>
<reference evidence="5" key="1">
    <citation type="journal article" date="2023" name="Front. Microbiol.">
        <title>Genomic-based phylogenetic and metabolic analyses of the genus Natronomonas, and description of Natronomonas aquatica sp. nov.</title>
        <authorList>
            <person name="Garcia-Roldan A."/>
            <person name="Duran-Viseras A."/>
            <person name="de la Haba R.R."/>
            <person name="Corral P."/>
            <person name="Sanchez-Porro C."/>
            <person name="Ventosa A."/>
        </authorList>
    </citation>
    <scope>NUCLEOTIDE SEQUENCE</scope>
    <source>
        <strain evidence="5">F2-12</strain>
    </source>
</reference>
<keyword evidence="2" id="KW-0547">Nucleotide-binding</keyword>
<dbReference type="InterPro" id="IPR050166">
    <property type="entry name" value="ABC_transporter_ATP-bind"/>
</dbReference>
<evidence type="ECO:0000256" key="2">
    <source>
        <dbReference type="ARBA" id="ARBA00022741"/>
    </source>
</evidence>
<accession>A0A9R1CWG8</accession>
<evidence type="ECO:0000313" key="6">
    <source>
        <dbReference type="Proteomes" id="UP001139494"/>
    </source>
</evidence>
<feature type="domain" description="ABC transporter" evidence="4">
    <location>
        <begin position="4"/>
        <end position="230"/>
    </location>
</feature>
<dbReference type="InterPro" id="IPR003593">
    <property type="entry name" value="AAA+_ATPase"/>
</dbReference>
<dbReference type="PANTHER" id="PTHR42788:SF19">
    <property type="entry name" value="ALIPHATIC SULFONATES IMPORT ATP-BINDING PROTEIN SSUB 2"/>
    <property type="match status" value="1"/>
</dbReference>
<sequence>MPGIEIVDVSKKYSTGGGGGVQVLDGLSLSVVEGEFRTIVGPSGCGKTTLLHLIAGLESTDKGYVTLPGDGQLGFVFQEPRLLEWQTVGENLKFALDGTEIPKSNYDSRITEVIETVGLSDFRDEYPRTLSGGMQQRVALARALCIEPDVLLMDEPFASLDEITAKDLRHDLLELWQENSITILFVTHDIREAIVLSDTISILSRKPADIIASVDITSPRPRELTDDVTADYYQRIFSKLNR</sequence>
<dbReference type="CDD" id="cd03293">
    <property type="entry name" value="ABC_NrtD_SsuB_transporters"/>
    <property type="match status" value="1"/>
</dbReference>
<keyword evidence="1" id="KW-0813">Transport</keyword>
<dbReference type="Pfam" id="PF00005">
    <property type="entry name" value="ABC_tran"/>
    <property type="match status" value="1"/>
</dbReference>
<dbReference type="PANTHER" id="PTHR42788">
    <property type="entry name" value="TAURINE IMPORT ATP-BINDING PROTEIN-RELATED"/>
    <property type="match status" value="1"/>
</dbReference>
<dbReference type="InterPro" id="IPR027417">
    <property type="entry name" value="P-loop_NTPase"/>
</dbReference>